<dbReference type="InterPro" id="IPR011009">
    <property type="entry name" value="Kinase-like_dom_sf"/>
</dbReference>
<dbReference type="Pfam" id="PF01636">
    <property type="entry name" value="APH"/>
    <property type="match status" value="1"/>
</dbReference>
<reference evidence="2 3" key="1">
    <citation type="submission" date="2016-10" db="EMBL/GenBank/DDBJ databases">
        <authorList>
            <person name="de Groot N.N."/>
        </authorList>
    </citation>
    <scope>NUCLEOTIDE SEQUENCE [LARGE SCALE GENOMIC DNA]</scope>
    <source>
        <strain evidence="2 3">DSM 25294</strain>
    </source>
</reference>
<dbReference type="Pfam" id="PF13671">
    <property type="entry name" value="AAA_33"/>
    <property type="match status" value="1"/>
</dbReference>
<dbReference type="PANTHER" id="PTHR43883:SF1">
    <property type="entry name" value="GLUCONOKINASE"/>
    <property type="match status" value="1"/>
</dbReference>
<accession>A0A1G9M5V5</accession>
<organism evidence="2 3">
    <name type="scientific">Aliiruegeria lutimaris</name>
    <dbReference type="NCBI Taxonomy" id="571298"/>
    <lineage>
        <taxon>Bacteria</taxon>
        <taxon>Pseudomonadati</taxon>
        <taxon>Pseudomonadota</taxon>
        <taxon>Alphaproteobacteria</taxon>
        <taxon>Rhodobacterales</taxon>
        <taxon>Roseobacteraceae</taxon>
        <taxon>Aliiruegeria</taxon>
    </lineage>
</organism>
<dbReference type="RefSeq" id="WP_093164299.1">
    <property type="nucleotide sequence ID" value="NZ_FNEK01000106.1"/>
</dbReference>
<evidence type="ECO:0000313" key="3">
    <source>
        <dbReference type="Proteomes" id="UP000199382"/>
    </source>
</evidence>
<evidence type="ECO:0000313" key="2">
    <source>
        <dbReference type="EMBL" id="SDL69650.1"/>
    </source>
</evidence>
<dbReference type="STRING" id="571298.SAMN04488026_11067"/>
<dbReference type="Gene3D" id="3.90.1200.10">
    <property type="match status" value="1"/>
</dbReference>
<dbReference type="PANTHER" id="PTHR43883">
    <property type="entry name" value="SLR0207 PROTEIN"/>
    <property type="match status" value="1"/>
</dbReference>
<dbReference type="EMBL" id="FNEK01000106">
    <property type="protein sequence ID" value="SDL69650.1"/>
    <property type="molecule type" value="Genomic_DNA"/>
</dbReference>
<keyword evidence="3" id="KW-1185">Reference proteome</keyword>
<sequence length="520" mass="56707">MTVNADNQAAVTAFLANPETHGSTEPVEVIETHISKVFLAGDRAFKLKRAVDLPYAHFGTPQLRLETCEKEVALNAPNAPGMYLGVRTITINDMGELSFGGKGSLVDSVVEMVRFDQDALFDPMAVAGKLTAPLLSDLARSIAHIHKAAPVVRASGGADNIAGVLDINRAGFATSHVFSDAEVDAFDAAFRHRLERHAETLDARERSRWVRRCHGDLHLRNICMFKGEPTLFDCIDFNDQIATVDVLYDLAFLLMDLWHRGFRDFANLVANRYFDASGSNWGYEVLPFFMAVRAAVRAHVTATFAEHATEDQERQQRIAREYFEMGCEILNARPAGVLAICGLSGSGKTTVAAALAPEFGAPPGARIVSSDRTRKATLGFPAENALPEEAYRTEVSDEVYRQVAATTASLATSGASAIAEAVFDRAERRKALEIAVAEQSFTGIWLSANPNTLKRRVEDRPKGISAAGLPVLDKQLKYDIGPQDWNEISSEAPLADIVSSILGCTRDSLEGDMSVRINHE</sequence>
<dbReference type="Proteomes" id="UP000199382">
    <property type="component" value="Unassembled WGS sequence"/>
</dbReference>
<dbReference type="InterPro" id="IPR027417">
    <property type="entry name" value="P-loop_NTPase"/>
</dbReference>
<dbReference type="Gene3D" id="3.40.50.300">
    <property type="entry name" value="P-loop containing nucleotide triphosphate hydrolases"/>
    <property type="match status" value="1"/>
</dbReference>
<protein>
    <recommendedName>
        <fullName evidence="1">Aminoglycoside phosphotransferase domain-containing protein</fullName>
    </recommendedName>
</protein>
<dbReference type="AlphaFoldDB" id="A0A1G9M5V5"/>
<dbReference type="InterPro" id="IPR002575">
    <property type="entry name" value="Aminoglycoside_PTrfase"/>
</dbReference>
<feature type="domain" description="Aminoglycoside phosphotransferase" evidence="1">
    <location>
        <begin position="135"/>
        <end position="285"/>
    </location>
</feature>
<dbReference type="SUPFAM" id="SSF56112">
    <property type="entry name" value="Protein kinase-like (PK-like)"/>
    <property type="match status" value="1"/>
</dbReference>
<name>A0A1G9M5V5_9RHOB</name>
<proteinExistence type="predicted"/>
<gene>
    <name evidence="2" type="ORF">SAMN04488026_11067</name>
</gene>
<evidence type="ECO:0000259" key="1">
    <source>
        <dbReference type="Pfam" id="PF01636"/>
    </source>
</evidence>
<dbReference type="OrthoDB" id="9810277at2"/>
<dbReference type="SUPFAM" id="SSF52540">
    <property type="entry name" value="P-loop containing nucleoside triphosphate hydrolases"/>
    <property type="match status" value="1"/>
</dbReference>
<dbReference type="InterPro" id="IPR052732">
    <property type="entry name" value="Cell-binding_unc_protein"/>
</dbReference>